<dbReference type="EMBL" id="JACATH010000003">
    <property type="protein sequence ID" value="NWJ57167.1"/>
    <property type="molecule type" value="Genomic_DNA"/>
</dbReference>
<dbReference type="Proteomes" id="UP000563820">
    <property type="component" value="Unassembled WGS sequence"/>
</dbReference>
<evidence type="ECO:0000313" key="12">
    <source>
        <dbReference type="EMBL" id="NWK07324.1"/>
    </source>
</evidence>
<evidence type="ECO:0000313" key="19">
    <source>
        <dbReference type="Proteomes" id="UP000559282"/>
    </source>
</evidence>
<evidence type="ECO:0000313" key="20">
    <source>
        <dbReference type="Proteomes" id="UP000563820"/>
    </source>
</evidence>
<protein>
    <submittedName>
        <fullName evidence="6">Methylenetetrahydrofolate reductase</fullName>
    </submittedName>
</protein>
<dbReference type="EMBL" id="JACATF010000007">
    <property type="protein sequence ID" value="NWK07324.1"/>
    <property type="molecule type" value="Genomic_DNA"/>
</dbReference>
<evidence type="ECO:0000313" key="8">
    <source>
        <dbReference type="EMBL" id="NWJ30169.1"/>
    </source>
</evidence>
<dbReference type="EMBL" id="JACATC010000006">
    <property type="protein sequence ID" value="NWJ84189.1"/>
    <property type="molecule type" value="Genomic_DNA"/>
</dbReference>
<dbReference type="Proteomes" id="UP000535457">
    <property type="component" value="Unassembled WGS sequence"/>
</dbReference>
<evidence type="ECO:0000313" key="13">
    <source>
        <dbReference type="EMBL" id="NWK09094.1"/>
    </source>
</evidence>
<accession>A0A7K4M862</accession>
<dbReference type="Proteomes" id="UP000575480">
    <property type="component" value="Unassembled WGS sequence"/>
</dbReference>
<dbReference type="Proteomes" id="UP000559282">
    <property type="component" value="Unassembled WGS sequence"/>
</dbReference>
<keyword evidence="5" id="KW-0560">Oxidoreductase</keyword>
<evidence type="ECO:0000313" key="18">
    <source>
        <dbReference type="Proteomes" id="UP000549797"/>
    </source>
</evidence>
<dbReference type="GO" id="GO:0006555">
    <property type="term" value="P:methionine metabolic process"/>
    <property type="evidence" value="ECO:0007669"/>
    <property type="project" value="InterPro"/>
</dbReference>
<keyword evidence="3" id="KW-0285">Flavoprotein</keyword>
<dbReference type="Proteomes" id="UP000549797">
    <property type="component" value="Unassembled WGS sequence"/>
</dbReference>
<dbReference type="Pfam" id="PF02219">
    <property type="entry name" value="MTHFR"/>
    <property type="match status" value="1"/>
</dbReference>
<dbReference type="EMBL" id="JACATD010000004">
    <property type="protein sequence ID" value="NWK01083.1"/>
    <property type="molecule type" value="Genomic_DNA"/>
</dbReference>
<evidence type="ECO:0000256" key="4">
    <source>
        <dbReference type="ARBA" id="ARBA00022827"/>
    </source>
</evidence>
<evidence type="ECO:0000313" key="15">
    <source>
        <dbReference type="Proteomes" id="UP000520052"/>
    </source>
</evidence>
<dbReference type="InterPro" id="IPR029041">
    <property type="entry name" value="FAD-linked_oxidoreductase-like"/>
</dbReference>
<dbReference type="PANTHER" id="PTHR38755:SF1">
    <property type="entry name" value="METHYLENE-TETRAHYDROFOLATE REDUCTASE C-TERMINAL DOMAIN-CONTAINING PROTEIN"/>
    <property type="match status" value="1"/>
</dbReference>
<reference evidence="6" key="2">
    <citation type="submission" date="2020-06" db="EMBL/GenBank/DDBJ databases">
        <authorList>
            <person name="Wang Y."/>
        </authorList>
    </citation>
    <scope>NUCLEOTIDE SEQUENCE</scope>
    <source>
        <strain evidence="8">C4</strain>
        <strain evidence="13">D1a</strain>
        <strain evidence="6">L14</strain>
        <strain evidence="9">L15a</strain>
        <strain evidence="14">L19a</strain>
        <strain evidence="12">T1C4</strain>
        <strain evidence="7">T1L11</strain>
        <strain evidence="11">T1L9</strain>
        <strain evidence="10">T3L1</strain>
    </source>
</reference>
<comment type="pathway">
    <text evidence="2">One-carbon metabolism; tetrahydrofolate interconversion.</text>
</comment>
<evidence type="ECO:0000256" key="2">
    <source>
        <dbReference type="ARBA" id="ARBA00004777"/>
    </source>
</evidence>
<dbReference type="Proteomes" id="UP000568446">
    <property type="component" value="Unassembled WGS sequence"/>
</dbReference>
<evidence type="ECO:0000313" key="17">
    <source>
        <dbReference type="Proteomes" id="UP000547822"/>
    </source>
</evidence>
<dbReference type="Proteomes" id="UP000547822">
    <property type="component" value="Unassembled WGS sequence"/>
</dbReference>
<gene>
    <name evidence="11" type="ORF">HX840_04170</name>
    <name evidence="12" type="ORF">HX847_02730</name>
    <name evidence="7" type="ORF">HX848_04070</name>
    <name evidence="8" type="ORF">HX850_04560</name>
    <name evidence="13" type="ORF">HX852_04845</name>
    <name evidence="14" type="ORF">HX853_05965</name>
    <name evidence="10" type="ORF">HX854_05630</name>
    <name evidence="9" type="ORF">HX858_05370</name>
    <name evidence="6" type="ORF">HX860_04185</name>
</gene>
<evidence type="ECO:0000313" key="23">
    <source>
        <dbReference type="Proteomes" id="UP000587702"/>
    </source>
</evidence>
<dbReference type="GO" id="GO:0004489">
    <property type="term" value="F:methylenetetrahydrofolate reductase [NAD(P)H] activity"/>
    <property type="evidence" value="ECO:0007669"/>
    <property type="project" value="InterPro"/>
</dbReference>
<evidence type="ECO:0000313" key="9">
    <source>
        <dbReference type="EMBL" id="NWJ57167.1"/>
    </source>
</evidence>
<evidence type="ECO:0000313" key="11">
    <source>
        <dbReference type="EMBL" id="NWK01083.1"/>
    </source>
</evidence>
<organism evidence="6 23">
    <name type="scientific">Marine Group I thaumarchaeote</name>
    <dbReference type="NCBI Taxonomy" id="2511932"/>
    <lineage>
        <taxon>Archaea</taxon>
        <taxon>Nitrososphaerota</taxon>
        <taxon>Marine Group I</taxon>
    </lineage>
</organism>
<evidence type="ECO:0000313" key="21">
    <source>
        <dbReference type="Proteomes" id="UP000568446"/>
    </source>
</evidence>
<dbReference type="UniPathway" id="UPA00193"/>
<dbReference type="EMBL" id="JACATG010000008">
    <property type="protein sequence ID" value="NWK14163.1"/>
    <property type="molecule type" value="Genomic_DNA"/>
</dbReference>
<keyword evidence="4" id="KW-0274">FAD</keyword>
<evidence type="ECO:0000313" key="10">
    <source>
        <dbReference type="EMBL" id="NWJ84189.1"/>
    </source>
</evidence>
<reference evidence="15 16" key="1">
    <citation type="journal article" date="2019" name="Environ. Microbiol.">
        <title>Genomics insights into ecotype formation of ammonia-oxidizing archaea in the deep ocean.</title>
        <authorList>
            <person name="Wang Y."/>
            <person name="Huang J.M."/>
            <person name="Cui G.J."/>
            <person name="Nunoura T."/>
            <person name="Takaki Y."/>
            <person name="Li W.L."/>
            <person name="Li J."/>
            <person name="Gao Z.M."/>
            <person name="Takai K."/>
            <person name="Zhang A.Q."/>
            <person name="Stepanauskas R."/>
        </authorList>
    </citation>
    <scope>NUCLEOTIDE SEQUENCE [LARGE SCALE GENOMIC DNA]</scope>
    <source>
        <strain evidence="8 21">C4</strain>
        <strain evidence="13 18">D1a</strain>
        <strain evidence="6 23">L14</strain>
        <strain evidence="9 22">L15a</strain>
        <strain evidence="14 16">L19a</strain>
        <strain evidence="12 19">T1C4</strain>
        <strain evidence="7 20">T1L11</strain>
        <strain evidence="11 17">T1L9</strain>
        <strain evidence="10 15">T3L1</strain>
    </source>
</reference>
<dbReference type="GO" id="GO:0035999">
    <property type="term" value="P:tetrahydrofolate interconversion"/>
    <property type="evidence" value="ECO:0007669"/>
    <property type="project" value="UniProtKB-UniPathway"/>
</dbReference>
<evidence type="ECO:0000256" key="1">
    <source>
        <dbReference type="ARBA" id="ARBA00001974"/>
    </source>
</evidence>
<dbReference type="PANTHER" id="PTHR38755">
    <property type="entry name" value="5,10-METHYLENETETRAHYDROFOLATE REDUCTASE"/>
    <property type="match status" value="1"/>
</dbReference>
<proteinExistence type="predicted"/>
<evidence type="ECO:0000256" key="3">
    <source>
        <dbReference type="ARBA" id="ARBA00022630"/>
    </source>
</evidence>
<dbReference type="Gene3D" id="3.20.20.220">
    <property type="match status" value="1"/>
</dbReference>
<dbReference type="Proteomes" id="UP000587702">
    <property type="component" value="Unassembled WGS sequence"/>
</dbReference>
<dbReference type="EMBL" id="JACATJ010000007">
    <property type="protein sequence ID" value="NWK09094.1"/>
    <property type="molecule type" value="Genomic_DNA"/>
</dbReference>
<sequence length="245" mass="27531">MTIRYEANPPKILPDVDTNESIEKFIEKIKIISKKCDAIHLTENVLGYQRVSPIEVGKIIRKEIPDIPITVSLRVRDKSEKEISEFVENCISIGFSGILALMGDPSQTGKPDLGQIPSTIVKRLKEQGINSKIDLYLSISNKPDFSKIRKKLEANPKGFITQVVQNLEQVQNLSDNLKGFSVIPIILFPSEKNQKSAKFLNLDFSSYSQGFEEFVKKVHNITGDVLITSPSDFNGLNEFLEKSFS</sequence>
<evidence type="ECO:0000313" key="16">
    <source>
        <dbReference type="Proteomes" id="UP000535457"/>
    </source>
</evidence>
<evidence type="ECO:0000313" key="7">
    <source>
        <dbReference type="EMBL" id="NWJ28550.1"/>
    </source>
</evidence>
<dbReference type="AlphaFoldDB" id="A0A7K4M862"/>
<dbReference type="Proteomes" id="UP000520052">
    <property type="component" value="Unassembled WGS sequence"/>
</dbReference>
<dbReference type="SUPFAM" id="SSF51730">
    <property type="entry name" value="FAD-linked oxidoreductase"/>
    <property type="match status" value="1"/>
</dbReference>
<evidence type="ECO:0000256" key="5">
    <source>
        <dbReference type="ARBA" id="ARBA00023002"/>
    </source>
</evidence>
<evidence type="ECO:0000313" key="6">
    <source>
        <dbReference type="EMBL" id="NWJ20252.1"/>
    </source>
</evidence>
<dbReference type="InterPro" id="IPR003171">
    <property type="entry name" value="Mehydrof_redctse-like"/>
</dbReference>
<comment type="cofactor">
    <cofactor evidence="1">
        <name>FAD</name>
        <dbReference type="ChEBI" id="CHEBI:57692"/>
    </cofactor>
</comment>
<dbReference type="EMBL" id="JACATK010000034">
    <property type="protein sequence ID" value="NWJ30169.1"/>
    <property type="molecule type" value="Genomic_DNA"/>
</dbReference>
<comment type="caution">
    <text evidence="6">The sequence shown here is derived from an EMBL/GenBank/DDBJ whole genome shotgun (WGS) entry which is preliminary data.</text>
</comment>
<dbReference type="EMBL" id="JACATE010000005">
    <property type="protein sequence ID" value="NWJ28550.1"/>
    <property type="molecule type" value="Genomic_DNA"/>
</dbReference>
<evidence type="ECO:0000313" key="14">
    <source>
        <dbReference type="EMBL" id="NWK14163.1"/>
    </source>
</evidence>
<evidence type="ECO:0000313" key="22">
    <source>
        <dbReference type="Proteomes" id="UP000575480"/>
    </source>
</evidence>
<name>A0A7K4M862_9ARCH</name>
<dbReference type="EMBL" id="JACATI010000004">
    <property type="protein sequence ID" value="NWJ20252.1"/>
    <property type="molecule type" value="Genomic_DNA"/>
</dbReference>